<dbReference type="Gene3D" id="1.10.260.40">
    <property type="entry name" value="lambda repressor-like DNA-binding domains"/>
    <property type="match status" value="1"/>
</dbReference>
<dbReference type="InterPro" id="IPR010982">
    <property type="entry name" value="Lambda_DNA-bd_dom_sf"/>
</dbReference>
<proteinExistence type="predicted"/>
<dbReference type="SUPFAM" id="SSF47413">
    <property type="entry name" value="lambda repressor-like DNA-binding domains"/>
    <property type="match status" value="1"/>
</dbReference>
<name>A0A8S5L721_9CAUD</name>
<reference evidence="1" key="1">
    <citation type="journal article" date="2021" name="Proc. Natl. Acad. Sci. U.S.A.">
        <title>A Catalog of Tens of Thousands of Viruses from Human Metagenomes Reveals Hidden Associations with Chronic Diseases.</title>
        <authorList>
            <person name="Tisza M.J."/>
            <person name="Buck C.B."/>
        </authorList>
    </citation>
    <scope>NUCLEOTIDE SEQUENCE</scope>
    <source>
        <strain evidence="1">CtnFV5</strain>
    </source>
</reference>
<sequence>MNIVKALHKIKDLLTDEQLDKLEHLALQYQRYAHIFFKIENIDKAKKVLVISVYQEKSPSENYLTDKDLRERAQGLFMPFFEDYTLNIGARCYIASPVEVVTPNWIKERMNRYKVGNKQLVKDLGLSKAEVSALVNGHREMGIRTKGLFYYYFKSLTIN</sequence>
<evidence type="ECO:0000313" key="1">
    <source>
        <dbReference type="EMBL" id="DAD65711.1"/>
    </source>
</evidence>
<dbReference type="GO" id="GO:0003677">
    <property type="term" value="F:DNA binding"/>
    <property type="evidence" value="ECO:0007669"/>
    <property type="project" value="InterPro"/>
</dbReference>
<organism evidence="1">
    <name type="scientific">Siphoviridae sp. ctnFV5</name>
    <dbReference type="NCBI Taxonomy" id="2823600"/>
    <lineage>
        <taxon>Viruses</taxon>
        <taxon>Duplodnaviria</taxon>
        <taxon>Heunggongvirae</taxon>
        <taxon>Uroviricota</taxon>
        <taxon>Caudoviricetes</taxon>
    </lineage>
</organism>
<dbReference type="EMBL" id="BK014647">
    <property type="protein sequence ID" value="DAD65711.1"/>
    <property type="molecule type" value="Genomic_DNA"/>
</dbReference>
<accession>A0A8S5L721</accession>
<protein>
    <submittedName>
        <fullName evidence="1">Antitoxin</fullName>
    </submittedName>
</protein>